<dbReference type="Proteomes" id="UP000250796">
    <property type="component" value="Chromosome MESINF"/>
</dbReference>
<gene>
    <name evidence="1" type="ORF">MESINF_0928</name>
</gene>
<dbReference type="Gene3D" id="2.40.50.90">
    <property type="match status" value="1"/>
</dbReference>
<name>A0A7Z7PQF7_9BACT</name>
<accession>A0A7Z7PQF7</accession>
<keyword evidence="2" id="KW-1185">Reference proteome</keyword>
<protein>
    <submittedName>
        <fullName evidence="1">Nuclease (SNase domain protein)</fullName>
    </submittedName>
</protein>
<dbReference type="KEGG" id="minf:MESINF_0928"/>
<dbReference type="InterPro" id="IPR035437">
    <property type="entry name" value="SNase_OB-fold_sf"/>
</dbReference>
<organism evidence="1 2">
    <name type="scientific">Mesotoga infera</name>
    <dbReference type="NCBI Taxonomy" id="1236046"/>
    <lineage>
        <taxon>Bacteria</taxon>
        <taxon>Thermotogati</taxon>
        <taxon>Thermotogota</taxon>
        <taxon>Thermotogae</taxon>
        <taxon>Kosmotogales</taxon>
        <taxon>Kosmotogaceae</taxon>
        <taxon>Mesotoga</taxon>
    </lineage>
</organism>
<sequence length="177" mass="20423">MLNTELLRNGLARPLTYEETSHYNDKIVSAYHEAFKNRKGIFSSYNTLKTVEASKIKDNLKPYSQGGFLGKIVWVEFLVTDISRLSISGKDIIVKIRQEEADLFMPEGFDFNKLYRKTVRVYGEVWEDSSGKASILLRDPAIEIGNISDFVYQRSNIADIVYAARFFKLLENILFYL</sequence>
<evidence type="ECO:0000313" key="1">
    <source>
        <dbReference type="EMBL" id="SSC12377.1"/>
    </source>
</evidence>
<dbReference type="EMBL" id="LS974202">
    <property type="protein sequence ID" value="SSC12377.1"/>
    <property type="molecule type" value="Genomic_DNA"/>
</dbReference>
<dbReference type="AlphaFoldDB" id="A0A7Z7PQF7"/>
<evidence type="ECO:0000313" key="2">
    <source>
        <dbReference type="Proteomes" id="UP000250796"/>
    </source>
</evidence>
<reference evidence="1 2" key="1">
    <citation type="submission" date="2017-01" db="EMBL/GenBank/DDBJ databases">
        <authorList>
            <person name="Erauso G."/>
        </authorList>
    </citation>
    <scope>NUCLEOTIDE SEQUENCE [LARGE SCALE GENOMIC DNA]</scope>
    <source>
        <strain evidence="1">MESINF1</strain>
    </source>
</reference>
<proteinExistence type="predicted"/>
<dbReference type="SUPFAM" id="SSF50199">
    <property type="entry name" value="Staphylococcal nuclease"/>
    <property type="match status" value="1"/>
</dbReference>